<feature type="transmembrane region" description="Helical" evidence="4">
    <location>
        <begin position="12"/>
        <end position="31"/>
    </location>
</feature>
<feature type="domain" description="Olfactomedin-like" evidence="5">
    <location>
        <begin position="131"/>
        <end position="373"/>
    </location>
</feature>
<evidence type="ECO:0000256" key="3">
    <source>
        <dbReference type="PROSITE-ProRule" id="PRU00446"/>
    </source>
</evidence>
<comment type="subcellular location">
    <subcellularLocation>
        <location evidence="1">Secreted</location>
    </subcellularLocation>
</comment>
<dbReference type="GO" id="GO:0005615">
    <property type="term" value="C:extracellular space"/>
    <property type="evidence" value="ECO:0007669"/>
    <property type="project" value="TreeGrafter"/>
</dbReference>
<proteinExistence type="predicted"/>
<keyword evidence="4" id="KW-0812">Transmembrane</keyword>
<keyword evidence="2" id="KW-0964">Secreted</keyword>
<keyword evidence="4" id="KW-1133">Transmembrane helix</keyword>
<dbReference type="PROSITE" id="PS51132">
    <property type="entry name" value="OLF"/>
    <property type="match status" value="1"/>
</dbReference>
<evidence type="ECO:0000313" key="7">
    <source>
        <dbReference type="WBParaSite" id="sdigi.contig296.g7178.t1"/>
    </source>
</evidence>
<name>A0A915PPB4_9BILA</name>
<dbReference type="AlphaFoldDB" id="A0A915PPB4"/>
<dbReference type="PANTHER" id="PTHR23192">
    <property type="entry name" value="OLFACTOMEDIN-RELATED"/>
    <property type="match status" value="1"/>
</dbReference>
<dbReference type="PANTHER" id="PTHR23192:SF35">
    <property type="entry name" value="OLFACTOMEDIN-LIKE DOMAIN-CONTAINING PROTEIN"/>
    <property type="match status" value="1"/>
</dbReference>
<evidence type="ECO:0000313" key="6">
    <source>
        <dbReference type="Proteomes" id="UP000887581"/>
    </source>
</evidence>
<dbReference type="InterPro" id="IPR050605">
    <property type="entry name" value="Olfactomedin-like_domain"/>
</dbReference>
<evidence type="ECO:0000256" key="2">
    <source>
        <dbReference type="ARBA" id="ARBA00022525"/>
    </source>
</evidence>
<dbReference type="InterPro" id="IPR003112">
    <property type="entry name" value="Olfac-like_dom"/>
</dbReference>
<organism evidence="6 7">
    <name type="scientific">Setaria digitata</name>
    <dbReference type="NCBI Taxonomy" id="48799"/>
    <lineage>
        <taxon>Eukaryota</taxon>
        <taxon>Metazoa</taxon>
        <taxon>Ecdysozoa</taxon>
        <taxon>Nematoda</taxon>
        <taxon>Chromadorea</taxon>
        <taxon>Rhabditida</taxon>
        <taxon>Spirurina</taxon>
        <taxon>Spiruromorpha</taxon>
        <taxon>Filarioidea</taxon>
        <taxon>Setariidae</taxon>
        <taxon>Setaria</taxon>
    </lineage>
</organism>
<dbReference type="Proteomes" id="UP000887581">
    <property type="component" value="Unplaced"/>
</dbReference>
<evidence type="ECO:0000256" key="4">
    <source>
        <dbReference type="SAM" id="Phobius"/>
    </source>
</evidence>
<evidence type="ECO:0000256" key="1">
    <source>
        <dbReference type="ARBA" id="ARBA00004613"/>
    </source>
</evidence>
<protein>
    <submittedName>
        <fullName evidence="7">Olfactomedin-like domain-containing protein</fullName>
    </submittedName>
</protein>
<sequence length="373" mass="43043">MSTDKSKLNRSVIIVLAIIIILEAIIIGILIGQQPSILFNQENDAVTCGRVTRRIRRDTRTRIRNLEDSTARGSIDLSSSALYVPIYAQISEKSLKSICEERSKRRKKHRWKHSKNITNFNNRLKRLNKRGCGLISSISQPRILARRLNKIGGIVRHGKRWFQTEYALGYNVFEYNNLIALRLSHPSAIHSLDNEQFDGTDNTACNKNTFIYYASGNSHIYSYQIDKQHSTSISINASKIPIYNFSYSYLDLENDDEHLWILYHSLTDGTLRASLRDCFTLVERKSWILKFLNTNTIVNAFIACDHLYTVTQNDTSNILKVIYHFGTGKFFDNTPIIGIWKRYGIPSNVQYDYMTKTINVFDDGFIYSITVRL</sequence>
<accession>A0A915PPB4</accession>
<evidence type="ECO:0000259" key="5">
    <source>
        <dbReference type="PROSITE" id="PS51132"/>
    </source>
</evidence>
<dbReference type="WBParaSite" id="sdigi.contig296.g7178.t1">
    <property type="protein sequence ID" value="sdigi.contig296.g7178.t1"/>
    <property type="gene ID" value="sdigi.contig296.g7178"/>
</dbReference>
<reference evidence="7" key="1">
    <citation type="submission" date="2022-11" db="UniProtKB">
        <authorList>
            <consortium name="WormBaseParasite"/>
        </authorList>
    </citation>
    <scope>IDENTIFICATION</scope>
</reference>
<dbReference type="SMART" id="SM00284">
    <property type="entry name" value="OLF"/>
    <property type="match status" value="1"/>
</dbReference>
<dbReference type="Pfam" id="PF02191">
    <property type="entry name" value="OLF"/>
    <property type="match status" value="1"/>
</dbReference>
<dbReference type="GO" id="GO:0007165">
    <property type="term" value="P:signal transduction"/>
    <property type="evidence" value="ECO:0007669"/>
    <property type="project" value="TreeGrafter"/>
</dbReference>
<keyword evidence="4" id="KW-0472">Membrane</keyword>
<keyword evidence="6" id="KW-1185">Reference proteome</keyword>
<comment type="caution">
    <text evidence="3">Lacks conserved residue(s) required for the propagation of feature annotation.</text>
</comment>